<keyword evidence="3" id="KW-1003">Cell membrane</keyword>
<protein>
    <submittedName>
        <fullName evidence="9">Lactose transport system permease protein LacF</fullName>
    </submittedName>
</protein>
<dbReference type="Pfam" id="PF00528">
    <property type="entry name" value="BPD_transp_1"/>
    <property type="match status" value="1"/>
</dbReference>
<comment type="subcellular location">
    <subcellularLocation>
        <location evidence="1 7">Cell membrane</location>
        <topology evidence="1 7">Multi-pass membrane protein</topology>
    </subcellularLocation>
</comment>
<dbReference type="GO" id="GO:0005886">
    <property type="term" value="C:plasma membrane"/>
    <property type="evidence" value="ECO:0007669"/>
    <property type="project" value="UniProtKB-SubCell"/>
</dbReference>
<name>A0A5P9QFV6_9MICO</name>
<proteinExistence type="inferred from homology"/>
<evidence type="ECO:0000256" key="1">
    <source>
        <dbReference type="ARBA" id="ARBA00004651"/>
    </source>
</evidence>
<dbReference type="Gene3D" id="1.10.3720.10">
    <property type="entry name" value="MetI-like"/>
    <property type="match status" value="1"/>
</dbReference>
<dbReference type="InterPro" id="IPR051393">
    <property type="entry name" value="ABC_transporter_permease"/>
</dbReference>
<evidence type="ECO:0000259" key="8">
    <source>
        <dbReference type="PROSITE" id="PS50928"/>
    </source>
</evidence>
<keyword evidence="2 7" id="KW-0813">Transport</keyword>
<evidence type="ECO:0000256" key="2">
    <source>
        <dbReference type="ARBA" id="ARBA00022448"/>
    </source>
</evidence>
<dbReference type="EMBL" id="CP045529">
    <property type="protein sequence ID" value="QFU99962.1"/>
    <property type="molecule type" value="Genomic_DNA"/>
</dbReference>
<evidence type="ECO:0000256" key="4">
    <source>
        <dbReference type="ARBA" id="ARBA00022692"/>
    </source>
</evidence>
<organism evidence="9 10">
    <name type="scientific">Luteimicrobium xylanilyticum</name>
    <dbReference type="NCBI Taxonomy" id="1133546"/>
    <lineage>
        <taxon>Bacteria</taxon>
        <taxon>Bacillati</taxon>
        <taxon>Actinomycetota</taxon>
        <taxon>Actinomycetes</taxon>
        <taxon>Micrococcales</taxon>
        <taxon>Luteimicrobium</taxon>
    </lineage>
</organism>
<evidence type="ECO:0000256" key="5">
    <source>
        <dbReference type="ARBA" id="ARBA00022989"/>
    </source>
</evidence>
<evidence type="ECO:0000256" key="6">
    <source>
        <dbReference type="ARBA" id="ARBA00023136"/>
    </source>
</evidence>
<reference evidence="9 10" key="1">
    <citation type="submission" date="2019-10" db="EMBL/GenBank/DDBJ databases">
        <title>Genome sequence of Luteimicrobium xylanilyticum HY-24.</title>
        <authorList>
            <person name="Kim D.Y."/>
            <person name="Park H.-Y."/>
        </authorList>
    </citation>
    <scope>NUCLEOTIDE SEQUENCE [LARGE SCALE GENOMIC DNA]</scope>
    <source>
        <strain evidence="9 10">HY-24</strain>
    </source>
</reference>
<keyword evidence="5 7" id="KW-1133">Transmembrane helix</keyword>
<dbReference type="GO" id="GO:0055085">
    <property type="term" value="P:transmembrane transport"/>
    <property type="evidence" value="ECO:0007669"/>
    <property type="project" value="InterPro"/>
</dbReference>
<dbReference type="KEGG" id="lxl:KDY119_03498"/>
<evidence type="ECO:0000256" key="3">
    <source>
        <dbReference type="ARBA" id="ARBA00022475"/>
    </source>
</evidence>
<feature type="transmembrane region" description="Helical" evidence="7">
    <location>
        <begin position="104"/>
        <end position="128"/>
    </location>
</feature>
<evidence type="ECO:0000313" key="10">
    <source>
        <dbReference type="Proteomes" id="UP000326702"/>
    </source>
</evidence>
<sequence length="137" mass="14824">MVVWRWSGYTTLLYLAGLQAIPRELYEAASVDGAGGWRQFTSITIPSLRPVIIFTVITSTIGGLQIFTEPLLVNPTPPLTCGAARQCQTLTLYLYEQAFGDFKFGYGAAIGVALFAMVVLVAAINFALSTRLKGARS</sequence>
<gene>
    <name evidence="9" type="ORF">KDY119_03498</name>
</gene>
<feature type="domain" description="ABC transmembrane type-1" evidence="8">
    <location>
        <begin position="1"/>
        <end position="125"/>
    </location>
</feature>
<dbReference type="PANTHER" id="PTHR30193">
    <property type="entry name" value="ABC TRANSPORTER PERMEASE PROTEIN"/>
    <property type="match status" value="1"/>
</dbReference>
<evidence type="ECO:0000313" key="9">
    <source>
        <dbReference type="EMBL" id="QFU99962.1"/>
    </source>
</evidence>
<dbReference type="InterPro" id="IPR000515">
    <property type="entry name" value="MetI-like"/>
</dbReference>
<accession>A0A5P9QFV6</accession>
<comment type="similarity">
    <text evidence="7">Belongs to the binding-protein-dependent transport system permease family.</text>
</comment>
<dbReference type="SUPFAM" id="SSF161098">
    <property type="entry name" value="MetI-like"/>
    <property type="match status" value="1"/>
</dbReference>
<dbReference type="PROSITE" id="PS50928">
    <property type="entry name" value="ABC_TM1"/>
    <property type="match status" value="1"/>
</dbReference>
<keyword evidence="4 7" id="KW-0812">Transmembrane</keyword>
<keyword evidence="6 7" id="KW-0472">Membrane</keyword>
<dbReference type="Proteomes" id="UP000326702">
    <property type="component" value="Chromosome"/>
</dbReference>
<keyword evidence="10" id="KW-1185">Reference proteome</keyword>
<dbReference type="CDD" id="cd06261">
    <property type="entry name" value="TM_PBP2"/>
    <property type="match status" value="1"/>
</dbReference>
<dbReference type="AlphaFoldDB" id="A0A5P9QFV6"/>
<evidence type="ECO:0000256" key="7">
    <source>
        <dbReference type="RuleBase" id="RU363032"/>
    </source>
</evidence>
<dbReference type="InterPro" id="IPR035906">
    <property type="entry name" value="MetI-like_sf"/>
</dbReference>
<dbReference type="PANTHER" id="PTHR30193:SF37">
    <property type="entry name" value="INNER MEMBRANE ABC TRANSPORTER PERMEASE PROTEIN YCJO"/>
    <property type="match status" value="1"/>
</dbReference>
<dbReference type="OrthoDB" id="4319190at2"/>
<feature type="transmembrane region" description="Helical" evidence="7">
    <location>
        <begin position="48"/>
        <end position="67"/>
    </location>
</feature>